<dbReference type="SUPFAM" id="SSF55331">
    <property type="entry name" value="Tautomerase/MIF"/>
    <property type="match status" value="1"/>
</dbReference>
<dbReference type="PANTHER" id="PTHR38460">
    <property type="entry name" value="TAUTOMERASE YOLI-RELATED"/>
    <property type="match status" value="1"/>
</dbReference>
<dbReference type="InterPro" id="IPR037479">
    <property type="entry name" value="Tauto_MSAD"/>
</dbReference>
<dbReference type="RefSeq" id="WP_062371832.1">
    <property type="nucleotide sequence ID" value="NZ_LNCD01000091.1"/>
</dbReference>
<reference evidence="1 2" key="1">
    <citation type="submission" date="2015-11" db="EMBL/GenBank/DDBJ databases">
        <title>Draft Genome Sequence of the Strain BR 10423 (Rhizobium sp.) isolated from nodules of Mimosa pudica.</title>
        <authorList>
            <person name="Barauna A.C."/>
            <person name="Zilli J.E."/>
            <person name="Simoes-Araujo J.L."/>
            <person name="Reis V.M."/>
            <person name="James E.K."/>
            <person name="Reis F.B.Jr."/>
            <person name="Rouws L.F."/>
            <person name="Passos S.R."/>
            <person name="Gois S.R."/>
        </authorList>
    </citation>
    <scope>NUCLEOTIDE SEQUENCE [LARGE SCALE GENOMIC DNA]</scope>
    <source>
        <strain evidence="1 2">BR10423</strain>
    </source>
</reference>
<dbReference type="PANTHER" id="PTHR38460:SF1">
    <property type="entry name" value="TAUTOMERASE YOLI-RELATED"/>
    <property type="match status" value="1"/>
</dbReference>
<dbReference type="InterPro" id="IPR014347">
    <property type="entry name" value="Tautomerase/MIF_sf"/>
</dbReference>
<keyword evidence="2" id="KW-1185">Reference proteome</keyword>
<protein>
    <submittedName>
        <fullName evidence="1">Decarboxylase</fullName>
    </submittedName>
</protein>
<accession>A0A120FJQ2</accession>
<dbReference type="AlphaFoldDB" id="A0A120FJQ2"/>
<dbReference type="EMBL" id="LNCD01000091">
    <property type="protein sequence ID" value="KWV49431.1"/>
    <property type="molecule type" value="Genomic_DNA"/>
</dbReference>
<evidence type="ECO:0000313" key="1">
    <source>
        <dbReference type="EMBL" id="KWV49431.1"/>
    </source>
</evidence>
<dbReference type="Proteomes" id="UP000068164">
    <property type="component" value="Unassembled WGS sequence"/>
</dbReference>
<name>A0A120FJQ2_9HYPH</name>
<gene>
    <name evidence="1" type="ORF">AS026_10930</name>
</gene>
<comment type="caution">
    <text evidence="1">The sequence shown here is derived from an EMBL/GenBank/DDBJ whole genome shotgun (WGS) entry which is preliminary data.</text>
</comment>
<proteinExistence type="predicted"/>
<dbReference type="Pfam" id="PF14552">
    <property type="entry name" value="Tautomerase_2"/>
    <property type="match status" value="1"/>
</dbReference>
<organism evidence="1 2">
    <name type="scientific">Rhizobium altiplani</name>
    <dbReference type="NCBI Taxonomy" id="1864509"/>
    <lineage>
        <taxon>Bacteria</taxon>
        <taxon>Pseudomonadati</taxon>
        <taxon>Pseudomonadota</taxon>
        <taxon>Alphaproteobacteria</taxon>
        <taxon>Hyphomicrobiales</taxon>
        <taxon>Rhizobiaceae</taxon>
        <taxon>Rhizobium/Agrobacterium group</taxon>
        <taxon>Rhizobium</taxon>
    </lineage>
</organism>
<evidence type="ECO:0000313" key="2">
    <source>
        <dbReference type="Proteomes" id="UP000068164"/>
    </source>
</evidence>
<dbReference type="OrthoDB" id="9804765at2"/>
<dbReference type="Gene3D" id="3.30.429.10">
    <property type="entry name" value="Macrophage Migration Inhibitory Factor"/>
    <property type="match status" value="1"/>
</dbReference>
<sequence>MPFVRISLLRGKTPEYLRAVADSIHRAMVETFNVPPADRFQIIHQHEPGELIFDRNYLAGPRSDDFVLFAITAGKPRSTETRQAFFKRATELLGQSPGIRPEDIMIVVTTTSPDEWSFGDGKAQMSEPGWEARAFGSAA</sequence>